<evidence type="ECO:0000256" key="8">
    <source>
        <dbReference type="ARBA" id="ARBA00023136"/>
    </source>
</evidence>
<feature type="transmembrane region" description="Helical" evidence="9">
    <location>
        <begin position="213"/>
        <end position="234"/>
    </location>
</feature>
<evidence type="ECO:0000256" key="4">
    <source>
        <dbReference type="ARBA" id="ARBA00022475"/>
    </source>
</evidence>
<dbReference type="GO" id="GO:0005283">
    <property type="term" value="F:amino acid:sodium symporter activity"/>
    <property type="evidence" value="ECO:0007669"/>
    <property type="project" value="InterPro"/>
</dbReference>
<organism evidence="10 11">
    <name type="scientific">Megasphaera micronuciformis F0359</name>
    <dbReference type="NCBI Taxonomy" id="706434"/>
    <lineage>
        <taxon>Bacteria</taxon>
        <taxon>Bacillati</taxon>
        <taxon>Bacillota</taxon>
        <taxon>Negativicutes</taxon>
        <taxon>Veillonellales</taxon>
        <taxon>Veillonellaceae</taxon>
        <taxon>Megasphaera</taxon>
    </lineage>
</organism>
<dbReference type="STRING" id="706434.HMPREF9429_00828"/>
<dbReference type="InterPro" id="IPR001463">
    <property type="entry name" value="Na/Ala_symport"/>
</dbReference>
<keyword evidence="5 9" id="KW-0812">Transmembrane</keyword>
<dbReference type="PANTHER" id="PTHR30330:SF1">
    <property type="entry name" value="AMINO-ACID CARRIER PROTEIN ALST"/>
    <property type="match status" value="1"/>
</dbReference>
<keyword evidence="4 9" id="KW-1003">Cell membrane</keyword>
<evidence type="ECO:0000313" key="10">
    <source>
        <dbReference type="EMBL" id="EFQ04226.1"/>
    </source>
</evidence>
<feature type="transmembrane region" description="Helical" evidence="9">
    <location>
        <begin position="240"/>
        <end position="265"/>
    </location>
</feature>
<evidence type="ECO:0000313" key="11">
    <source>
        <dbReference type="Proteomes" id="UP000003195"/>
    </source>
</evidence>
<comment type="subcellular location">
    <subcellularLocation>
        <location evidence="1 9">Cell membrane</location>
        <topology evidence="1 9">Multi-pass membrane protein</topology>
    </subcellularLocation>
</comment>
<evidence type="ECO:0000256" key="9">
    <source>
        <dbReference type="RuleBase" id="RU363064"/>
    </source>
</evidence>
<feature type="transmembrane region" description="Helical" evidence="9">
    <location>
        <begin position="389"/>
        <end position="410"/>
    </location>
</feature>
<dbReference type="FunFam" id="1.20.1740.10:FF:000004">
    <property type="entry name" value="Sodium:alanine symporter family protein"/>
    <property type="match status" value="1"/>
</dbReference>
<dbReference type="NCBIfam" id="TIGR00835">
    <property type="entry name" value="agcS"/>
    <property type="match status" value="1"/>
</dbReference>
<name>E2ZBJ8_9FIRM</name>
<feature type="transmembrane region" description="Helical" evidence="9">
    <location>
        <begin position="304"/>
        <end position="326"/>
    </location>
</feature>
<keyword evidence="11" id="KW-1185">Reference proteome</keyword>
<dbReference type="Proteomes" id="UP000003195">
    <property type="component" value="Unassembled WGS sequence"/>
</dbReference>
<dbReference type="EMBL" id="AECS01000036">
    <property type="protein sequence ID" value="EFQ04226.1"/>
    <property type="molecule type" value="Genomic_DNA"/>
</dbReference>
<evidence type="ECO:0000256" key="5">
    <source>
        <dbReference type="ARBA" id="ARBA00022692"/>
    </source>
</evidence>
<evidence type="ECO:0000256" key="1">
    <source>
        <dbReference type="ARBA" id="ARBA00004651"/>
    </source>
</evidence>
<comment type="similarity">
    <text evidence="2 9">Belongs to the alanine or glycine:cation symporter (AGCS) (TC 2.A.25) family.</text>
</comment>
<evidence type="ECO:0000256" key="6">
    <source>
        <dbReference type="ARBA" id="ARBA00022847"/>
    </source>
</evidence>
<feature type="transmembrane region" description="Helical" evidence="9">
    <location>
        <begin position="15"/>
        <end position="34"/>
    </location>
</feature>
<gene>
    <name evidence="10" type="primary">agcS</name>
    <name evidence="10" type="ORF">HMPREF9429_00828</name>
</gene>
<protein>
    <submittedName>
        <fullName evidence="10">Amino acid carrier protein</fullName>
    </submittedName>
</protein>
<proteinExistence type="inferred from homology"/>
<dbReference type="eggNOG" id="COG1115">
    <property type="taxonomic scope" value="Bacteria"/>
</dbReference>
<feature type="transmembrane region" description="Helical" evidence="9">
    <location>
        <begin position="98"/>
        <end position="119"/>
    </location>
</feature>
<sequence>MAALILNELDYLDSVLYYPVLVVVLVVAGLYFSWRTRLVQLRMCAESIRVVLEKPQGAESVSSFQALMVSTASRVGTGNIIGISTAICLGGPGSVFWMWLVAIIGGASAFIESTLAQIYKRRDSRGGSYGGPAYYIETALHSRFVGAVFALFLILTYAGGFNLLASYNLQSTFAVYSFYDKATTPWILGAIFAVLVGYCILGGGKRIVRTTSWIVPIMGGIYVVAALYIILTHITYIPDVFALIFANAFDFQAIFGGIAGSCLMYGVKRGLYSNEAGIGSAPNAAATADVSHPVKQGLVQMLSVYLDTLVVCTATAMMCLCSGVPITKEAAGATYVQQALTADLGSFGPILITVCMVLFAFSTLIGNLFYVDNCLTFLHGKVPSKSFMVAYRIIAALIIFVGAGMSMAAAWDIADIFMAFMCLINIPACAILGTTAVKAMKDYERQKKEGKNPVFLAKNIGLDETNLDFWK</sequence>
<dbReference type="AlphaFoldDB" id="E2ZBJ8"/>
<dbReference type="OrthoDB" id="9804874at2"/>
<keyword evidence="6 9" id="KW-0769">Symport</keyword>
<dbReference type="Pfam" id="PF01235">
    <property type="entry name" value="Na_Ala_symp"/>
    <property type="match status" value="1"/>
</dbReference>
<evidence type="ECO:0000256" key="7">
    <source>
        <dbReference type="ARBA" id="ARBA00022989"/>
    </source>
</evidence>
<dbReference type="Gene3D" id="1.20.1740.10">
    <property type="entry name" value="Amino acid/polyamine transporter I"/>
    <property type="match status" value="1"/>
</dbReference>
<dbReference type="PANTHER" id="PTHR30330">
    <property type="entry name" value="AGSS FAMILY TRANSPORTER, SODIUM-ALANINE"/>
    <property type="match status" value="1"/>
</dbReference>
<dbReference type="GO" id="GO:0005886">
    <property type="term" value="C:plasma membrane"/>
    <property type="evidence" value="ECO:0007669"/>
    <property type="project" value="UniProtKB-SubCell"/>
</dbReference>
<reference evidence="10 11" key="1">
    <citation type="submission" date="2010-08" db="EMBL/GenBank/DDBJ databases">
        <authorList>
            <person name="Weinstock G."/>
            <person name="Sodergren E."/>
            <person name="Clifton S."/>
            <person name="Fulton L."/>
            <person name="Fulton B."/>
            <person name="Courtney L."/>
            <person name="Fronick C."/>
            <person name="Harrison M."/>
            <person name="Strong C."/>
            <person name="Farmer C."/>
            <person name="Delahaunty K."/>
            <person name="Markovic C."/>
            <person name="Hall O."/>
            <person name="Minx P."/>
            <person name="Tomlinson C."/>
            <person name="Mitreva M."/>
            <person name="Hou S."/>
            <person name="Chen J."/>
            <person name="Wollam A."/>
            <person name="Pepin K.H."/>
            <person name="Johnson M."/>
            <person name="Bhonagiri V."/>
            <person name="Zhang X."/>
            <person name="Suruliraj S."/>
            <person name="Warren W."/>
            <person name="Chinwalla A."/>
            <person name="Mardis E.R."/>
            <person name="Wilson R.K."/>
        </authorList>
    </citation>
    <scope>NUCLEOTIDE SEQUENCE [LARGE SCALE GENOMIC DNA]</scope>
    <source>
        <strain evidence="10 11">F0359</strain>
    </source>
</reference>
<feature type="transmembrane region" description="Helical" evidence="9">
    <location>
        <begin position="144"/>
        <end position="164"/>
    </location>
</feature>
<comment type="caution">
    <text evidence="10">The sequence shown here is derived from an EMBL/GenBank/DDBJ whole genome shotgun (WGS) entry which is preliminary data.</text>
</comment>
<feature type="transmembrane region" description="Helical" evidence="9">
    <location>
        <begin position="184"/>
        <end position="201"/>
    </location>
</feature>
<keyword evidence="3 9" id="KW-0813">Transport</keyword>
<accession>E2ZBJ8</accession>
<evidence type="ECO:0000256" key="3">
    <source>
        <dbReference type="ARBA" id="ARBA00022448"/>
    </source>
</evidence>
<evidence type="ECO:0000256" key="2">
    <source>
        <dbReference type="ARBA" id="ARBA00009261"/>
    </source>
</evidence>
<dbReference type="RefSeq" id="WP_006941845.1">
    <property type="nucleotide sequence ID" value="NZ_GL538208.1"/>
</dbReference>
<dbReference type="PRINTS" id="PR00175">
    <property type="entry name" value="NAALASMPORT"/>
</dbReference>
<keyword evidence="8 9" id="KW-0472">Membrane</keyword>
<feature type="transmembrane region" description="Helical" evidence="9">
    <location>
        <begin position="346"/>
        <end position="369"/>
    </location>
</feature>
<keyword evidence="7 9" id="KW-1133">Transmembrane helix</keyword>
<feature type="transmembrane region" description="Helical" evidence="9">
    <location>
        <begin position="416"/>
        <end position="437"/>
    </location>
</feature>
<feature type="transmembrane region" description="Helical" evidence="9">
    <location>
        <begin position="75"/>
        <end position="92"/>
    </location>
</feature>
<dbReference type="HOGENOM" id="CLU_024867_0_1_9"/>